<name>A0A6J6ART6_9ZZZZ</name>
<dbReference type="EMBL" id="CAEUNJ010000153">
    <property type="protein sequence ID" value="CAB4373048.1"/>
    <property type="molecule type" value="Genomic_DNA"/>
</dbReference>
<evidence type="ECO:0000259" key="1">
    <source>
        <dbReference type="Pfam" id="PF06742"/>
    </source>
</evidence>
<dbReference type="AlphaFoldDB" id="A0A6J6ART6"/>
<dbReference type="SUPFAM" id="SSF160935">
    <property type="entry name" value="VPA0735-like"/>
    <property type="match status" value="1"/>
</dbReference>
<evidence type="ECO:0000313" key="3">
    <source>
        <dbReference type="EMBL" id="CAB4796190.1"/>
    </source>
</evidence>
<reference evidence="2" key="1">
    <citation type="submission" date="2020-05" db="EMBL/GenBank/DDBJ databases">
        <authorList>
            <person name="Chiriac C."/>
            <person name="Salcher M."/>
            <person name="Ghai R."/>
            <person name="Kavagutti S V."/>
        </authorList>
    </citation>
    <scope>NUCLEOTIDE SEQUENCE</scope>
</reference>
<dbReference type="Gene3D" id="2.60.120.1600">
    <property type="match status" value="1"/>
</dbReference>
<dbReference type="EMBL" id="CAFBOK010000024">
    <property type="protein sequence ID" value="CAB4974293.1"/>
    <property type="molecule type" value="Genomic_DNA"/>
</dbReference>
<gene>
    <name evidence="3" type="ORF">UFOPK3010_00319</name>
    <name evidence="4" type="ORF">UFOPK3927_00332</name>
    <name evidence="2" type="ORF">UFOPK4201_02102</name>
</gene>
<organism evidence="2">
    <name type="scientific">freshwater metagenome</name>
    <dbReference type="NCBI Taxonomy" id="449393"/>
    <lineage>
        <taxon>unclassified sequences</taxon>
        <taxon>metagenomes</taxon>
        <taxon>ecological metagenomes</taxon>
    </lineage>
</organism>
<accession>A0A6J6ART6</accession>
<feature type="domain" description="DUF1214" evidence="1">
    <location>
        <begin position="305"/>
        <end position="351"/>
    </location>
</feature>
<dbReference type="Pfam" id="PF06742">
    <property type="entry name" value="DUF1214"/>
    <property type="match status" value="1"/>
</dbReference>
<dbReference type="EMBL" id="CAFAAM010000027">
    <property type="protein sequence ID" value="CAB4796190.1"/>
    <property type="molecule type" value="Genomic_DNA"/>
</dbReference>
<evidence type="ECO:0000313" key="2">
    <source>
        <dbReference type="EMBL" id="CAB4373048.1"/>
    </source>
</evidence>
<dbReference type="InterPro" id="IPR010621">
    <property type="entry name" value="DUF1214"/>
</dbReference>
<evidence type="ECO:0000313" key="4">
    <source>
        <dbReference type="EMBL" id="CAB4974293.1"/>
    </source>
</evidence>
<sequence length="372" mass="41410">MGELKSREKYNELVALLQQAGEEWVVPGPVMTDDDVAEGFRNLTHILQSALYSHQEFDPQRPVFNRIVSPTRSFTGDNSDAVYFETPVAPNNEYIVRGNIAGAVYTSFTMEAGAADGSYATHTSGVLNDTEMDIDADGNYEIRLGGAEANRNWLEIPTDGGRITTRHYFEFPWSSSASQTLHVPISIEAVTKVPAPPRWNDERVSAALQRVINHVRSKTVASVAPSEDTPIPFVSRVPNELPQPIVPGNMAFAAFDAAYSMAPYLIGDDEALVIRGRWPECVFANLCLWNRWSQMYDYVNRQVSRNRANTTLNADGTFTLVLAHSDPGHANWIDTEGRNLGTMFFRFFLPEGEIEKPTCEVVKFADLTPDLV</sequence>
<proteinExistence type="predicted"/>
<protein>
    <submittedName>
        <fullName evidence="2">Unannotated protein</fullName>
    </submittedName>
</protein>